<evidence type="ECO:0000259" key="8">
    <source>
        <dbReference type="PROSITE" id="PS50850"/>
    </source>
</evidence>
<evidence type="ECO:0000256" key="3">
    <source>
        <dbReference type="ARBA" id="ARBA00022692"/>
    </source>
</evidence>
<evidence type="ECO:0000313" key="10">
    <source>
        <dbReference type="Proteomes" id="UP000186583"/>
    </source>
</evidence>
<keyword evidence="2" id="KW-0813">Transport</keyword>
<dbReference type="GO" id="GO:0022857">
    <property type="term" value="F:transmembrane transporter activity"/>
    <property type="evidence" value="ECO:0007669"/>
    <property type="project" value="InterPro"/>
</dbReference>
<dbReference type="AlphaFoldDB" id="A0A1Q8S8D0"/>
<dbReference type="Pfam" id="PF07690">
    <property type="entry name" value="MFS_1"/>
    <property type="match status" value="1"/>
</dbReference>
<feature type="domain" description="Major facilitator superfamily (MFS) profile" evidence="8">
    <location>
        <begin position="55"/>
        <end position="469"/>
    </location>
</feature>
<evidence type="ECO:0000256" key="4">
    <source>
        <dbReference type="ARBA" id="ARBA00022989"/>
    </source>
</evidence>
<feature type="transmembrane region" description="Helical" evidence="7">
    <location>
        <begin position="214"/>
        <end position="236"/>
    </location>
</feature>
<keyword evidence="5 7" id="KW-0472">Membrane</keyword>
<dbReference type="PANTHER" id="PTHR43791:SF91">
    <property type="entry name" value="MAJOR FACILITATOR SUPERFAMILY (MFS) PROFILE DOMAIN-CONTAINING PROTEIN-RELATED"/>
    <property type="match status" value="1"/>
</dbReference>
<dbReference type="Gene3D" id="1.20.1250.20">
    <property type="entry name" value="MFS general substrate transporter like domains"/>
    <property type="match status" value="2"/>
</dbReference>
<feature type="transmembrane region" description="Helical" evidence="7">
    <location>
        <begin position="93"/>
        <end position="114"/>
    </location>
</feature>
<dbReference type="InterPro" id="IPR011701">
    <property type="entry name" value="MFS"/>
</dbReference>
<dbReference type="Proteomes" id="UP000186583">
    <property type="component" value="Unassembled WGS sequence"/>
</dbReference>
<feature type="transmembrane region" description="Helical" evidence="7">
    <location>
        <begin position="375"/>
        <end position="398"/>
    </location>
</feature>
<dbReference type="InterPro" id="IPR020846">
    <property type="entry name" value="MFS_dom"/>
</dbReference>
<feature type="transmembrane region" description="Helical" evidence="7">
    <location>
        <begin position="323"/>
        <end position="343"/>
    </location>
</feature>
<name>A0A1Q8S8D0_9PEZI</name>
<dbReference type="SUPFAM" id="SSF103473">
    <property type="entry name" value="MFS general substrate transporter"/>
    <property type="match status" value="1"/>
</dbReference>
<dbReference type="OrthoDB" id="2962993at2759"/>
<reference evidence="9 10" key="1">
    <citation type="submission" date="2016-11" db="EMBL/GenBank/DDBJ databases">
        <title>Draft Genome Assembly of Colletotrichum chlorophyti a pathogen of herbaceous plants.</title>
        <authorList>
            <person name="Gan P."/>
            <person name="Narusaka M."/>
            <person name="Tsushima A."/>
            <person name="Narusaka Y."/>
            <person name="Takano Y."/>
            <person name="Shirasu K."/>
        </authorList>
    </citation>
    <scope>NUCLEOTIDE SEQUENCE [LARGE SCALE GENOMIC DNA]</scope>
    <source>
        <strain evidence="9 10">NTL11</strain>
    </source>
</reference>
<dbReference type="EMBL" id="MPGH01000006">
    <property type="protein sequence ID" value="OLN97713.1"/>
    <property type="molecule type" value="Genomic_DNA"/>
</dbReference>
<comment type="caution">
    <text evidence="9">The sequence shown here is derived from an EMBL/GenBank/DDBJ whole genome shotgun (WGS) entry which is preliminary data.</text>
</comment>
<feature type="transmembrane region" description="Helical" evidence="7">
    <location>
        <begin position="182"/>
        <end position="202"/>
    </location>
</feature>
<feature type="transmembrane region" description="Helical" evidence="7">
    <location>
        <begin position="410"/>
        <end position="433"/>
    </location>
</feature>
<keyword evidence="4 7" id="KW-1133">Transmembrane helix</keyword>
<evidence type="ECO:0000256" key="1">
    <source>
        <dbReference type="ARBA" id="ARBA00004141"/>
    </source>
</evidence>
<dbReference type="GO" id="GO:0016020">
    <property type="term" value="C:membrane"/>
    <property type="evidence" value="ECO:0007669"/>
    <property type="project" value="UniProtKB-SubCell"/>
</dbReference>
<feature type="transmembrane region" description="Helical" evidence="7">
    <location>
        <begin position="55"/>
        <end position="73"/>
    </location>
</feature>
<accession>A0A1Q8S8D0</accession>
<organism evidence="9 10">
    <name type="scientific">Colletotrichum chlorophyti</name>
    <dbReference type="NCBI Taxonomy" id="708187"/>
    <lineage>
        <taxon>Eukaryota</taxon>
        <taxon>Fungi</taxon>
        <taxon>Dikarya</taxon>
        <taxon>Ascomycota</taxon>
        <taxon>Pezizomycotina</taxon>
        <taxon>Sordariomycetes</taxon>
        <taxon>Hypocreomycetidae</taxon>
        <taxon>Glomerellales</taxon>
        <taxon>Glomerellaceae</taxon>
        <taxon>Colletotrichum</taxon>
    </lineage>
</organism>
<evidence type="ECO:0000313" key="9">
    <source>
        <dbReference type="EMBL" id="OLN97713.1"/>
    </source>
</evidence>
<evidence type="ECO:0000256" key="2">
    <source>
        <dbReference type="ARBA" id="ARBA00022448"/>
    </source>
</evidence>
<feature type="transmembrane region" description="Helical" evidence="7">
    <location>
        <begin position="283"/>
        <end position="303"/>
    </location>
</feature>
<feature type="transmembrane region" description="Helical" evidence="7">
    <location>
        <begin position="151"/>
        <end position="170"/>
    </location>
</feature>
<feature type="region of interest" description="Disordered" evidence="6">
    <location>
        <begin position="1"/>
        <end position="38"/>
    </location>
</feature>
<dbReference type="PANTHER" id="PTHR43791">
    <property type="entry name" value="PERMEASE-RELATED"/>
    <property type="match status" value="1"/>
</dbReference>
<evidence type="ECO:0000256" key="5">
    <source>
        <dbReference type="ARBA" id="ARBA00023136"/>
    </source>
</evidence>
<dbReference type="InterPro" id="IPR036259">
    <property type="entry name" value="MFS_trans_sf"/>
</dbReference>
<sequence>MDASKKDRLDGVEAGSGPDAGPGANSTDTEAPNLDPVDASGVSEKKVVRKLDTHIVPLVMLLYLFSFLDRVNIGNARLYNLERDLGLEGNQFQVAVSVLFVTYIIFEVPSNLVLKLFTPRRWIAFITVAWGIIATLTGLVDSYGSLIACRLLLGAVEAGLFPGLNVYLTFFYSKHELALRVGYLFVSAAIAGGLGGLLAYGIGHMDGVAGMSGWRWIMIIEGLPTVVLGVAAYFLLPNDAASAYFLTEEDKALMVSRRDREYGNTSSAQEFSRHDMLKAFRDWKVWLFCVAQFGADTMLYGFSTFLPTIINGLGDWTPAQVQLLTVPCYFLGAVVYMSMAYLSDRQQLRGLFCVVFGSISVIGYGVLISPTSSGVHYFGCFLVAAGLYVVVGLPLAWLPNNSPRYGKRTTASGLQLTIGNCSGVMSSFIYQAIDRPRYIRGHAVTLSMVGMATCMYGFLWFWYWRENKRREAGYVEDKYRDLSDDELAELGDESPRFRYTI</sequence>
<evidence type="ECO:0000256" key="6">
    <source>
        <dbReference type="SAM" id="MobiDB-lite"/>
    </source>
</evidence>
<feature type="compositionally biased region" description="Basic and acidic residues" evidence="6">
    <location>
        <begin position="1"/>
        <end position="11"/>
    </location>
</feature>
<gene>
    <name evidence="9" type="ORF">CCHL11_09153</name>
</gene>
<dbReference type="PROSITE" id="PS50850">
    <property type="entry name" value="MFS"/>
    <property type="match status" value="1"/>
</dbReference>
<keyword evidence="3 7" id="KW-0812">Transmembrane</keyword>
<evidence type="ECO:0000256" key="7">
    <source>
        <dbReference type="SAM" id="Phobius"/>
    </source>
</evidence>
<comment type="subcellular location">
    <subcellularLocation>
        <location evidence="1">Membrane</location>
        <topology evidence="1">Multi-pass membrane protein</topology>
    </subcellularLocation>
</comment>
<protein>
    <submittedName>
        <fullName evidence="9">Putative transporter C1002.16c-like protein 20</fullName>
    </submittedName>
</protein>
<dbReference type="FunFam" id="1.20.1250.20:FF:000068">
    <property type="entry name" value="MFS general substrate transporter"/>
    <property type="match status" value="1"/>
</dbReference>
<feature type="transmembrane region" description="Helical" evidence="7">
    <location>
        <begin position="121"/>
        <end position="139"/>
    </location>
</feature>
<feature type="transmembrane region" description="Helical" evidence="7">
    <location>
        <begin position="439"/>
        <end position="463"/>
    </location>
</feature>
<feature type="transmembrane region" description="Helical" evidence="7">
    <location>
        <begin position="350"/>
        <end position="369"/>
    </location>
</feature>
<dbReference type="FunFam" id="1.20.1250.20:FF:000034">
    <property type="entry name" value="MFS general substrate transporter"/>
    <property type="match status" value="1"/>
</dbReference>
<proteinExistence type="predicted"/>
<keyword evidence="10" id="KW-1185">Reference proteome</keyword>